<gene>
    <name evidence="2" type="ORF">A4X13_0g3383</name>
</gene>
<reference evidence="2" key="1">
    <citation type="submission" date="2016-04" db="EMBL/GenBank/DDBJ databases">
        <authorList>
            <person name="Nguyen H.D."/>
            <person name="Samba Siva P."/>
            <person name="Cullis J."/>
            <person name="Levesque C.A."/>
            <person name="Hambleton S."/>
        </authorList>
    </citation>
    <scope>NUCLEOTIDE SEQUENCE</scope>
    <source>
        <strain evidence="2">DAOMC 236416</strain>
    </source>
</reference>
<protein>
    <submittedName>
        <fullName evidence="2">Uncharacterized protein</fullName>
    </submittedName>
</protein>
<feature type="region of interest" description="Disordered" evidence="1">
    <location>
        <begin position="180"/>
        <end position="212"/>
    </location>
</feature>
<feature type="compositionally biased region" description="Acidic residues" evidence="1">
    <location>
        <begin position="203"/>
        <end position="212"/>
    </location>
</feature>
<name>A0A177T9B8_9BASI</name>
<evidence type="ECO:0000313" key="2">
    <source>
        <dbReference type="EMBL" id="KAE8254536.1"/>
    </source>
</evidence>
<evidence type="ECO:0000313" key="3">
    <source>
        <dbReference type="Proteomes" id="UP000077521"/>
    </source>
</evidence>
<keyword evidence="3" id="KW-1185">Reference proteome</keyword>
<feature type="region of interest" description="Disordered" evidence="1">
    <location>
        <begin position="282"/>
        <end position="304"/>
    </location>
</feature>
<comment type="caution">
    <text evidence="2">The sequence shown here is derived from an EMBL/GenBank/DDBJ whole genome shotgun (WGS) entry which is preliminary data.</text>
</comment>
<proteinExistence type="predicted"/>
<feature type="compositionally biased region" description="Low complexity" evidence="1">
    <location>
        <begin position="64"/>
        <end position="88"/>
    </location>
</feature>
<dbReference type="Proteomes" id="UP000077521">
    <property type="component" value="Unassembled WGS sequence"/>
</dbReference>
<organism evidence="2 3">
    <name type="scientific">Tilletia indica</name>
    <dbReference type="NCBI Taxonomy" id="43049"/>
    <lineage>
        <taxon>Eukaryota</taxon>
        <taxon>Fungi</taxon>
        <taxon>Dikarya</taxon>
        <taxon>Basidiomycota</taxon>
        <taxon>Ustilaginomycotina</taxon>
        <taxon>Exobasidiomycetes</taxon>
        <taxon>Tilletiales</taxon>
        <taxon>Tilletiaceae</taxon>
        <taxon>Tilletia</taxon>
    </lineage>
</organism>
<accession>A0A177T9B8</accession>
<feature type="compositionally biased region" description="Low complexity" evidence="1">
    <location>
        <begin position="1"/>
        <end position="44"/>
    </location>
</feature>
<evidence type="ECO:0000256" key="1">
    <source>
        <dbReference type="SAM" id="MobiDB-lite"/>
    </source>
</evidence>
<dbReference type="EMBL" id="LWDF02000187">
    <property type="protein sequence ID" value="KAE8254536.1"/>
    <property type="molecule type" value="Genomic_DNA"/>
</dbReference>
<dbReference type="AlphaFoldDB" id="A0A177T9B8"/>
<reference evidence="2" key="2">
    <citation type="journal article" date="2019" name="IMA Fungus">
        <title>Genome sequencing and comparison of five Tilletia species to identify candidate genes for the detection of regulated species infecting wheat.</title>
        <authorList>
            <person name="Nguyen H.D.T."/>
            <person name="Sultana T."/>
            <person name="Kesanakurti P."/>
            <person name="Hambleton S."/>
        </authorList>
    </citation>
    <scope>NUCLEOTIDE SEQUENCE</scope>
    <source>
        <strain evidence="2">DAOMC 236416</strain>
    </source>
</reference>
<feature type="region of interest" description="Disordered" evidence="1">
    <location>
        <begin position="1"/>
        <end position="160"/>
    </location>
</feature>
<sequence>MEDDSMLPFASLSSSPPRPSNNNNNSGTQSLSRPRSSLPPLSARAQDRLNQRRTALFKQPPTIAAALASSSSSSSRTRLTPQQQQQQQQHRRGLPPSSSSPPSSPSSFSARPMLPFSSPTPGAGAGPSRLYTPANQAFSTQADDELATTAPLELSPSTMRVHAKIREQCDALRRKLRAERVERSRGQQQKKKVLVQRGGAMQLDDDDDDADQEAEWEREDEELIRRTMLLEHRKYMQAGLSTCPNSDWDLDPDDAARLEEEVMLEQQEREWEEEALMMEMEAEARGGKQVEMKDDDDDEMQMNA</sequence>
<feature type="compositionally biased region" description="Acidic residues" evidence="1">
    <location>
        <begin position="293"/>
        <end position="304"/>
    </location>
</feature>
<feature type="compositionally biased region" description="Basic and acidic residues" evidence="1">
    <location>
        <begin position="282"/>
        <end position="292"/>
    </location>
</feature>